<accession>A0ABD2PW89</accession>
<proteinExistence type="predicted"/>
<feature type="non-terminal residue" evidence="1">
    <location>
        <position position="1"/>
    </location>
</feature>
<protein>
    <submittedName>
        <fullName evidence="1">Uncharacterized protein</fullName>
    </submittedName>
</protein>
<dbReference type="EMBL" id="JBJKFK010002704">
    <property type="protein sequence ID" value="KAL3310706.1"/>
    <property type="molecule type" value="Genomic_DNA"/>
</dbReference>
<name>A0ABD2PW89_9PLAT</name>
<keyword evidence="2" id="KW-1185">Reference proteome</keyword>
<evidence type="ECO:0000313" key="1">
    <source>
        <dbReference type="EMBL" id="KAL3310706.1"/>
    </source>
</evidence>
<sequence>SNGGLLTLQLKQLQQGLQSMQESLERVQRTAMDDALATCDDLPTMMNVYCSEVEKKRQIVQESAAELKPLFGSLSQRVDGRYFSADSNAAQIDRALDTLKRDSAWLSIGLSDHLKRELEEKKRTLARLEACYACCRMAIKVPLLYQTLPNQYILSGSLIK</sequence>
<evidence type="ECO:0000313" key="2">
    <source>
        <dbReference type="Proteomes" id="UP001626550"/>
    </source>
</evidence>
<organism evidence="1 2">
    <name type="scientific">Cichlidogyrus casuarinus</name>
    <dbReference type="NCBI Taxonomy" id="1844966"/>
    <lineage>
        <taxon>Eukaryota</taxon>
        <taxon>Metazoa</taxon>
        <taxon>Spiralia</taxon>
        <taxon>Lophotrochozoa</taxon>
        <taxon>Platyhelminthes</taxon>
        <taxon>Monogenea</taxon>
        <taxon>Monopisthocotylea</taxon>
        <taxon>Dactylogyridea</taxon>
        <taxon>Ancyrocephalidae</taxon>
        <taxon>Cichlidogyrus</taxon>
    </lineage>
</organism>
<comment type="caution">
    <text evidence="1">The sequence shown here is derived from an EMBL/GenBank/DDBJ whole genome shotgun (WGS) entry which is preliminary data.</text>
</comment>
<reference evidence="1 2" key="1">
    <citation type="submission" date="2024-11" db="EMBL/GenBank/DDBJ databases">
        <title>Adaptive evolution of stress response genes in parasites aligns with host niche diversity.</title>
        <authorList>
            <person name="Hahn C."/>
            <person name="Resl P."/>
        </authorList>
    </citation>
    <scope>NUCLEOTIDE SEQUENCE [LARGE SCALE GENOMIC DNA]</scope>
    <source>
        <strain evidence="1">EGGRZ-B1_66</strain>
        <tissue evidence="1">Body</tissue>
    </source>
</reference>
<dbReference type="Proteomes" id="UP001626550">
    <property type="component" value="Unassembled WGS sequence"/>
</dbReference>
<dbReference type="AlphaFoldDB" id="A0ABD2PW89"/>
<gene>
    <name evidence="1" type="ORF">Ciccas_010723</name>
</gene>